<dbReference type="AlphaFoldDB" id="A0A016V818"/>
<accession>A0A016V818</accession>
<protein>
    <submittedName>
        <fullName evidence="1">Uncharacterized protein</fullName>
    </submittedName>
</protein>
<reference evidence="2" key="1">
    <citation type="journal article" date="2015" name="Nat. Genet.">
        <title>The genome and transcriptome of the zoonotic hookworm Ancylostoma ceylanicum identify infection-specific gene families.</title>
        <authorList>
            <person name="Schwarz E.M."/>
            <person name="Hu Y."/>
            <person name="Antoshechkin I."/>
            <person name="Miller M.M."/>
            <person name="Sternberg P.W."/>
            <person name="Aroian R.V."/>
        </authorList>
    </citation>
    <scope>NUCLEOTIDE SEQUENCE</scope>
    <source>
        <strain evidence="2">HY135</strain>
    </source>
</reference>
<proteinExistence type="predicted"/>
<gene>
    <name evidence="1" type="primary">Acey_s0016.g3003</name>
    <name evidence="1" type="ORF">Y032_0016g3003</name>
</gene>
<dbReference type="Proteomes" id="UP000024635">
    <property type="component" value="Unassembled WGS sequence"/>
</dbReference>
<organism evidence="1 2">
    <name type="scientific">Ancylostoma ceylanicum</name>
    <dbReference type="NCBI Taxonomy" id="53326"/>
    <lineage>
        <taxon>Eukaryota</taxon>
        <taxon>Metazoa</taxon>
        <taxon>Ecdysozoa</taxon>
        <taxon>Nematoda</taxon>
        <taxon>Chromadorea</taxon>
        <taxon>Rhabditida</taxon>
        <taxon>Rhabditina</taxon>
        <taxon>Rhabditomorpha</taxon>
        <taxon>Strongyloidea</taxon>
        <taxon>Ancylostomatidae</taxon>
        <taxon>Ancylostomatinae</taxon>
        <taxon>Ancylostoma</taxon>
    </lineage>
</organism>
<dbReference type="EMBL" id="JARK01001352">
    <property type="protein sequence ID" value="EYC22883.1"/>
    <property type="molecule type" value="Genomic_DNA"/>
</dbReference>
<evidence type="ECO:0000313" key="1">
    <source>
        <dbReference type="EMBL" id="EYC22883.1"/>
    </source>
</evidence>
<evidence type="ECO:0000313" key="2">
    <source>
        <dbReference type="Proteomes" id="UP000024635"/>
    </source>
</evidence>
<name>A0A016V818_9BILA</name>
<sequence>MHFFGKITTRFTDKERNWCVTLRSRPVTPHGSIKSLKNGTKMDGIQLRRFTSNLHWRLRGCFHENGVRSEQE</sequence>
<keyword evidence="2" id="KW-1185">Reference proteome</keyword>
<comment type="caution">
    <text evidence="1">The sequence shown here is derived from an EMBL/GenBank/DDBJ whole genome shotgun (WGS) entry which is preliminary data.</text>
</comment>